<feature type="repeat" description="WD" evidence="6">
    <location>
        <begin position="112"/>
        <end position="145"/>
    </location>
</feature>
<evidence type="ECO:0000256" key="2">
    <source>
        <dbReference type="ARBA" id="ARBA00022574"/>
    </source>
</evidence>
<dbReference type="Pfam" id="PF25173">
    <property type="entry name" value="Beta-prop_WDR3_1st"/>
    <property type="match status" value="1"/>
</dbReference>
<evidence type="ECO:0000256" key="4">
    <source>
        <dbReference type="ARBA" id="ARBA00023242"/>
    </source>
</evidence>
<dbReference type="InterPro" id="IPR007148">
    <property type="entry name" value="SSU_processome_Utp12"/>
</dbReference>
<dbReference type="InterPro" id="IPR001680">
    <property type="entry name" value="WD40_rpt"/>
</dbReference>
<dbReference type="InterPro" id="IPR019775">
    <property type="entry name" value="WD40_repeat_CS"/>
</dbReference>
<evidence type="ECO:0000259" key="8">
    <source>
        <dbReference type="Pfam" id="PF04003"/>
    </source>
</evidence>
<feature type="repeat" description="WD" evidence="6">
    <location>
        <begin position="154"/>
        <end position="200"/>
    </location>
</feature>
<comment type="subcellular location">
    <subcellularLocation>
        <location evidence="1">Nucleus</location>
        <location evidence="1">Nucleolus</location>
    </subcellularLocation>
</comment>
<feature type="compositionally biased region" description="Basic and acidic residues" evidence="7">
    <location>
        <begin position="490"/>
        <end position="501"/>
    </location>
</feature>
<dbReference type="SUPFAM" id="SSF50998">
    <property type="entry name" value="Quinoprotein alcohol dehydrogenase-like"/>
    <property type="match status" value="1"/>
</dbReference>
<evidence type="ECO:0000256" key="6">
    <source>
        <dbReference type="PROSITE-ProRule" id="PRU00221"/>
    </source>
</evidence>
<protein>
    <submittedName>
        <fullName evidence="9">Quinon protein alcohol dehydrogenase-like superfamily</fullName>
    </submittedName>
</protein>
<evidence type="ECO:0000313" key="10">
    <source>
        <dbReference type="Proteomes" id="UP000815325"/>
    </source>
</evidence>
<dbReference type="PANTHER" id="PTHR19853:SF0">
    <property type="entry name" value="WD REPEAT-CONTAINING PROTEIN 3"/>
    <property type="match status" value="1"/>
</dbReference>
<dbReference type="InterPro" id="IPR051570">
    <property type="entry name" value="TBC1_cilium_biogenesis"/>
</dbReference>
<evidence type="ECO:0000313" key="9">
    <source>
        <dbReference type="EMBL" id="KAF5835894.1"/>
    </source>
</evidence>
<dbReference type="InterPro" id="IPR020472">
    <property type="entry name" value="WD40_PAC1"/>
</dbReference>
<dbReference type="PRINTS" id="PR00320">
    <property type="entry name" value="GPROTEINBRPT"/>
</dbReference>
<feature type="repeat" description="WD" evidence="6">
    <location>
        <begin position="376"/>
        <end position="408"/>
    </location>
</feature>
<dbReference type="PROSITE" id="PS50294">
    <property type="entry name" value="WD_REPEATS_REGION"/>
    <property type="match status" value="4"/>
</dbReference>
<evidence type="ECO:0000256" key="3">
    <source>
        <dbReference type="ARBA" id="ARBA00022737"/>
    </source>
</evidence>
<keyword evidence="4" id="KW-0539">Nucleus</keyword>
<comment type="caution">
    <text evidence="9">The sequence shown here is derived from an EMBL/GenBank/DDBJ whole genome shotgun (WGS) entry which is preliminary data.</text>
</comment>
<keyword evidence="3" id="KW-0677">Repeat</keyword>
<dbReference type="Pfam" id="PF00400">
    <property type="entry name" value="WD40"/>
    <property type="match status" value="4"/>
</dbReference>
<evidence type="ECO:0000256" key="5">
    <source>
        <dbReference type="ARBA" id="ARBA00038229"/>
    </source>
</evidence>
<comment type="similarity">
    <text evidence="5">Belongs to the WD repeat WDR3/UTP12 family.</text>
</comment>
<dbReference type="Pfam" id="PF04003">
    <property type="entry name" value="Utp12"/>
    <property type="match status" value="1"/>
</dbReference>
<dbReference type="EMBL" id="MU069684">
    <property type="protein sequence ID" value="KAF5835894.1"/>
    <property type="molecule type" value="Genomic_DNA"/>
</dbReference>
<feature type="domain" description="Small-subunit processome Utp12" evidence="8">
    <location>
        <begin position="527"/>
        <end position="629"/>
    </location>
</feature>
<dbReference type="Gene3D" id="2.130.10.10">
    <property type="entry name" value="YVTN repeat-like/Quinoprotein amine dehydrogenase"/>
    <property type="match status" value="4"/>
</dbReference>
<dbReference type="InterPro" id="IPR011047">
    <property type="entry name" value="Quinoprotein_ADH-like_sf"/>
</dbReference>
<keyword evidence="2 6" id="KW-0853">WD repeat</keyword>
<feature type="repeat" description="WD" evidence="6">
    <location>
        <begin position="229"/>
        <end position="261"/>
    </location>
</feature>
<organism evidence="9 10">
    <name type="scientific">Dunaliella salina</name>
    <name type="common">Green alga</name>
    <name type="synonym">Protococcus salinus</name>
    <dbReference type="NCBI Taxonomy" id="3046"/>
    <lineage>
        <taxon>Eukaryota</taxon>
        <taxon>Viridiplantae</taxon>
        <taxon>Chlorophyta</taxon>
        <taxon>core chlorophytes</taxon>
        <taxon>Chlorophyceae</taxon>
        <taxon>CS clade</taxon>
        <taxon>Chlamydomonadales</taxon>
        <taxon>Dunaliellaceae</taxon>
        <taxon>Dunaliella</taxon>
    </lineage>
</organism>
<proteinExistence type="inferred from homology"/>
<dbReference type="Proteomes" id="UP000815325">
    <property type="component" value="Unassembled WGS sequence"/>
</dbReference>
<dbReference type="PANTHER" id="PTHR19853">
    <property type="entry name" value="WD REPEAT CONTAINING PROTEIN 3 WDR3"/>
    <property type="match status" value="1"/>
</dbReference>
<name>A0ABQ7GMR1_DUNSA</name>
<keyword evidence="10" id="KW-1185">Reference proteome</keyword>
<dbReference type="CDD" id="cd00200">
    <property type="entry name" value="WD40"/>
    <property type="match status" value="1"/>
</dbReference>
<dbReference type="SMART" id="SM00320">
    <property type="entry name" value="WD40"/>
    <property type="match status" value="7"/>
</dbReference>
<reference evidence="9" key="1">
    <citation type="submission" date="2017-08" db="EMBL/GenBank/DDBJ databases">
        <authorList>
            <person name="Polle J.E."/>
            <person name="Barry K."/>
            <person name="Cushman J."/>
            <person name="Schmutz J."/>
            <person name="Tran D."/>
            <person name="Hathwaick L.T."/>
            <person name="Yim W.C."/>
            <person name="Jenkins J."/>
            <person name="Mckie-Krisberg Z.M."/>
            <person name="Prochnik S."/>
            <person name="Lindquist E."/>
            <person name="Dockter R.B."/>
            <person name="Adam C."/>
            <person name="Molina H."/>
            <person name="Bunkerborg J."/>
            <person name="Jin E."/>
            <person name="Buchheim M."/>
            <person name="Magnuson J."/>
        </authorList>
    </citation>
    <scope>NUCLEOTIDE SEQUENCE</scope>
    <source>
        <strain evidence="9">CCAP 19/18</strain>
    </source>
</reference>
<feature type="repeat" description="WD" evidence="6">
    <location>
        <begin position="328"/>
        <end position="369"/>
    </location>
</feature>
<evidence type="ECO:0000256" key="1">
    <source>
        <dbReference type="ARBA" id="ARBA00004604"/>
    </source>
</evidence>
<sequence>MVKAYLRYEFGGAFGVVNSGPAPCYDASGKLLVTAALENLAVWNVKQGSLAATLVPGPSTSGGASTSSSHAAAAEVTCITRAPGNSPLIAAGYADGSVRIWDLSSNDCVVTLKGHKAGVTALRFSPSGAQLGSGSKDTDIILWDVVGETGLFRLRGHKDQVTDLAFVSSGGSSSYGWLVSSSKDSLVKAWDLDTQHCCQTLTGHKGEVWALDVDPAESRLVTERIFSDTSAHEGAVWSIAALPDNTGFVTGSADKTVKFWQWSVALLPGGGGAAGQRSLRLSHVRTLRMADDVLCCRVSPDGKLLAVALLDATIKVFFTDSLKFFLSLYGHKLPVLSLDISSDSTLLVSGSADKNIKVWGLDFGDCHRSSEQLLELAGHHGEVWCCAVSCFGDFVITGSHDRSLRRWQRSSEPFFVEEEKEARLESMFEADLEADKGGPQDSGAEAALAGPLGRVAAGEGEEGGAAPAGRKTLESVSAADALVDALEMAAHEEERHRDHQKQLAAGGKSGAAQGLAPNPMMLGLTGSAYVLRALSSVRASDLESALLMLPFTDALRLLGYLPTWLEQGSAIELSTRVAVLLLRLHHSQLVATASARPLLLKLHKRLHPAVQGLKDVLGVNMAALQYLQRASSERSGITTEQRLMMARKALAPR</sequence>
<feature type="repeat" description="WD" evidence="6">
    <location>
        <begin position="69"/>
        <end position="111"/>
    </location>
</feature>
<gene>
    <name evidence="9" type="ORF">DUNSADRAFT_6707</name>
</gene>
<dbReference type="PROSITE" id="PS50082">
    <property type="entry name" value="WD_REPEATS_2"/>
    <property type="match status" value="6"/>
</dbReference>
<dbReference type="PROSITE" id="PS00678">
    <property type="entry name" value="WD_REPEATS_1"/>
    <property type="match status" value="3"/>
</dbReference>
<dbReference type="InterPro" id="IPR015943">
    <property type="entry name" value="WD40/YVTN_repeat-like_dom_sf"/>
</dbReference>
<evidence type="ECO:0000256" key="7">
    <source>
        <dbReference type="SAM" id="MobiDB-lite"/>
    </source>
</evidence>
<feature type="region of interest" description="Disordered" evidence="7">
    <location>
        <begin position="490"/>
        <end position="511"/>
    </location>
</feature>
<accession>A0ABQ7GMR1</accession>